<dbReference type="PANTHER" id="PTHR12390:SF0">
    <property type="entry name" value="UROPORPHYRINOGEN-III SYNTHASE"/>
    <property type="match status" value="1"/>
</dbReference>
<dbReference type="PANTHER" id="PTHR12390">
    <property type="entry name" value="UROPORPHYRINOGEN III SYNTHASE"/>
    <property type="match status" value="1"/>
</dbReference>
<organism evidence="12 13">
    <name type="scientific">Saprolegnia diclina (strain VS20)</name>
    <dbReference type="NCBI Taxonomy" id="1156394"/>
    <lineage>
        <taxon>Eukaryota</taxon>
        <taxon>Sar</taxon>
        <taxon>Stramenopiles</taxon>
        <taxon>Oomycota</taxon>
        <taxon>Saprolegniomycetes</taxon>
        <taxon>Saprolegniales</taxon>
        <taxon>Saprolegniaceae</taxon>
        <taxon>Saprolegnia</taxon>
    </lineage>
</organism>
<sequence>MTSTPERLMAPIALLLKSVDATYTTAFAAAGLAAAFSDVLSFEARNRDVLRERLRSLASYDGLIITSPRSSEAIVEALMAMDDAERAHVLAQLQTLPVFSVGQKTSAPLTALGVTCSGEASGSGDVLAAHIASVQDPTSTKPTLFLCGEKHHDALPTSFRARNQVLEELIVYVSASVSSIDYFASPNAATPAWVIFFSPSGVHTARAMLHVDWTTIKKAAIGKTTAAALAKVANETNDATWNADAVAVAPTPEGLLKAMGAAEGSAT</sequence>
<keyword evidence="13" id="KW-1185">Reference proteome</keyword>
<protein>
    <recommendedName>
        <fullName evidence="9">Uroporphyrinogen-III synthase</fullName>
        <ecNumber evidence="3">4.2.1.75</ecNumber>
    </recommendedName>
    <alternativeName>
        <fullName evidence="8">Hydroxymethylbilane hydrolyase [cyclizing]</fullName>
    </alternativeName>
    <alternativeName>
        <fullName evidence="7">Uroporphyrinogen-III cosynthase</fullName>
    </alternativeName>
</protein>
<proteinExistence type="inferred from homology"/>
<evidence type="ECO:0000256" key="3">
    <source>
        <dbReference type="ARBA" id="ARBA00013109"/>
    </source>
</evidence>
<dbReference type="FunFam" id="3.40.50.10090:FF:000003">
    <property type="entry name" value="uroporphyrinogen-III synthase"/>
    <property type="match status" value="1"/>
</dbReference>
<accession>T0RLB3</accession>
<dbReference type="Pfam" id="PF02602">
    <property type="entry name" value="HEM4"/>
    <property type="match status" value="1"/>
</dbReference>
<dbReference type="Gene3D" id="3.40.50.10090">
    <property type="match status" value="2"/>
</dbReference>
<evidence type="ECO:0000313" key="12">
    <source>
        <dbReference type="EMBL" id="EQC30742.1"/>
    </source>
</evidence>
<dbReference type="STRING" id="1156394.T0RLB3"/>
<name>T0RLB3_SAPDV</name>
<evidence type="ECO:0000313" key="13">
    <source>
        <dbReference type="Proteomes" id="UP000030762"/>
    </source>
</evidence>
<comment type="similarity">
    <text evidence="2">Belongs to the uroporphyrinogen-III synthase family.</text>
</comment>
<dbReference type="SUPFAM" id="SSF69618">
    <property type="entry name" value="HemD-like"/>
    <property type="match status" value="1"/>
</dbReference>
<dbReference type="eggNOG" id="KOG4132">
    <property type="taxonomic scope" value="Eukaryota"/>
</dbReference>
<dbReference type="EC" id="4.2.1.75" evidence="3"/>
<dbReference type="InterPro" id="IPR036108">
    <property type="entry name" value="4pyrrol_syn_uPrphyn_synt_sf"/>
</dbReference>
<dbReference type="UniPathway" id="UPA00251">
    <property type="reaction ID" value="UER00320"/>
</dbReference>
<dbReference type="GO" id="GO:0006782">
    <property type="term" value="P:protoporphyrinogen IX biosynthetic process"/>
    <property type="evidence" value="ECO:0007669"/>
    <property type="project" value="UniProtKB-UniPathway"/>
</dbReference>
<dbReference type="InterPro" id="IPR039793">
    <property type="entry name" value="UROS/Hem4"/>
</dbReference>
<evidence type="ECO:0000256" key="2">
    <source>
        <dbReference type="ARBA" id="ARBA00008133"/>
    </source>
</evidence>
<dbReference type="RefSeq" id="XP_008615766.1">
    <property type="nucleotide sequence ID" value="XM_008617544.1"/>
</dbReference>
<dbReference type="InterPro" id="IPR003754">
    <property type="entry name" value="4pyrrol_synth_uPrphyn_synth"/>
</dbReference>
<evidence type="ECO:0000256" key="10">
    <source>
        <dbReference type="ARBA" id="ARBA00048617"/>
    </source>
</evidence>
<dbReference type="GO" id="GO:0004852">
    <property type="term" value="F:uroporphyrinogen-III synthase activity"/>
    <property type="evidence" value="ECO:0007669"/>
    <property type="project" value="UniProtKB-EC"/>
</dbReference>
<evidence type="ECO:0000256" key="1">
    <source>
        <dbReference type="ARBA" id="ARBA00004772"/>
    </source>
</evidence>
<dbReference type="GO" id="GO:0005829">
    <property type="term" value="C:cytosol"/>
    <property type="evidence" value="ECO:0007669"/>
    <property type="project" value="TreeGrafter"/>
</dbReference>
<evidence type="ECO:0000256" key="6">
    <source>
        <dbReference type="ARBA" id="ARBA00023244"/>
    </source>
</evidence>
<evidence type="ECO:0000256" key="9">
    <source>
        <dbReference type="ARBA" id="ARBA00040167"/>
    </source>
</evidence>
<dbReference type="GO" id="GO:0006785">
    <property type="term" value="P:heme B biosynthetic process"/>
    <property type="evidence" value="ECO:0007669"/>
    <property type="project" value="UniProtKB-ARBA"/>
</dbReference>
<feature type="domain" description="Tetrapyrrole biosynthesis uroporphyrinogen III synthase" evidence="11">
    <location>
        <begin position="23"/>
        <end position="256"/>
    </location>
</feature>
<comment type="pathway">
    <text evidence="1">Porphyrin-containing compound metabolism; protoporphyrin-IX biosynthesis; coproporphyrinogen-III from 5-aminolevulinate: step 3/4.</text>
</comment>
<dbReference type="GO" id="GO:0006780">
    <property type="term" value="P:uroporphyrinogen III biosynthetic process"/>
    <property type="evidence" value="ECO:0007669"/>
    <property type="project" value="InterPro"/>
</dbReference>
<evidence type="ECO:0000256" key="4">
    <source>
        <dbReference type="ARBA" id="ARBA00023133"/>
    </source>
</evidence>
<dbReference type="Proteomes" id="UP000030762">
    <property type="component" value="Unassembled WGS sequence"/>
</dbReference>
<reference evidence="12 13" key="1">
    <citation type="submission" date="2012-04" db="EMBL/GenBank/DDBJ databases">
        <title>The Genome Sequence of Saprolegnia declina VS20.</title>
        <authorList>
            <consortium name="The Broad Institute Genome Sequencing Platform"/>
            <person name="Russ C."/>
            <person name="Nusbaum C."/>
            <person name="Tyler B."/>
            <person name="van West P."/>
            <person name="Dieguez-Uribeondo J."/>
            <person name="de Bruijn I."/>
            <person name="Tripathy S."/>
            <person name="Jiang R."/>
            <person name="Young S.K."/>
            <person name="Zeng Q."/>
            <person name="Gargeya S."/>
            <person name="Fitzgerald M."/>
            <person name="Haas B."/>
            <person name="Abouelleil A."/>
            <person name="Alvarado L."/>
            <person name="Arachchi H.M."/>
            <person name="Berlin A."/>
            <person name="Chapman S.B."/>
            <person name="Goldberg J."/>
            <person name="Griggs A."/>
            <person name="Gujja S."/>
            <person name="Hansen M."/>
            <person name="Howarth C."/>
            <person name="Imamovic A."/>
            <person name="Larimer J."/>
            <person name="McCowen C."/>
            <person name="Montmayeur A."/>
            <person name="Murphy C."/>
            <person name="Neiman D."/>
            <person name="Pearson M."/>
            <person name="Priest M."/>
            <person name="Roberts A."/>
            <person name="Saif S."/>
            <person name="Shea T."/>
            <person name="Sisk P."/>
            <person name="Sykes S."/>
            <person name="Wortman J."/>
            <person name="Nusbaum C."/>
            <person name="Birren B."/>
        </authorList>
    </citation>
    <scope>NUCLEOTIDE SEQUENCE [LARGE SCALE GENOMIC DNA]</scope>
    <source>
        <strain evidence="12 13">VS20</strain>
    </source>
</reference>
<dbReference type="EMBL" id="JH767173">
    <property type="protein sequence ID" value="EQC30742.1"/>
    <property type="molecule type" value="Genomic_DNA"/>
</dbReference>
<keyword evidence="5" id="KW-0456">Lyase</keyword>
<dbReference type="GeneID" id="19952228"/>
<evidence type="ECO:0000256" key="7">
    <source>
        <dbReference type="ARBA" id="ARBA00031702"/>
    </source>
</evidence>
<dbReference type="CDD" id="cd06578">
    <property type="entry name" value="HemD"/>
    <property type="match status" value="1"/>
</dbReference>
<keyword evidence="4" id="KW-0350">Heme biosynthesis</keyword>
<comment type="catalytic activity">
    <reaction evidence="10">
        <text>hydroxymethylbilane = uroporphyrinogen III + H2O</text>
        <dbReference type="Rhea" id="RHEA:18965"/>
        <dbReference type="ChEBI" id="CHEBI:15377"/>
        <dbReference type="ChEBI" id="CHEBI:57308"/>
        <dbReference type="ChEBI" id="CHEBI:57845"/>
        <dbReference type="EC" id="4.2.1.75"/>
    </reaction>
</comment>
<dbReference type="VEuPathDB" id="FungiDB:SDRG_11501"/>
<dbReference type="OMA" id="IHGADTG"/>
<evidence type="ECO:0000259" key="11">
    <source>
        <dbReference type="Pfam" id="PF02602"/>
    </source>
</evidence>
<evidence type="ECO:0000256" key="8">
    <source>
        <dbReference type="ARBA" id="ARBA00032649"/>
    </source>
</evidence>
<dbReference type="OrthoDB" id="5595751at2759"/>
<gene>
    <name evidence="12" type="ORF">SDRG_11501</name>
</gene>
<keyword evidence="6" id="KW-0627">Porphyrin biosynthesis</keyword>
<dbReference type="InParanoid" id="T0RLB3"/>
<evidence type="ECO:0000256" key="5">
    <source>
        <dbReference type="ARBA" id="ARBA00023239"/>
    </source>
</evidence>
<dbReference type="AlphaFoldDB" id="T0RLB3"/>